<dbReference type="Pfam" id="PF00989">
    <property type="entry name" value="PAS"/>
    <property type="match status" value="1"/>
</dbReference>
<evidence type="ECO:0000256" key="7">
    <source>
        <dbReference type="ARBA" id="ARBA00023136"/>
    </source>
</evidence>
<dbReference type="InterPro" id="IPR013767">
    <property type="entry name" value="PAS_fold"/>
</dbReference>
<evidence type="ECO:0000313" key="12">
    <source>
        <dbReference type="Proteomes" id="UP001144347"/>
    </source>
</evidence>
<name>A0ABT4LDD5_9SPHI</name>
<dbReference type="SMART" id="SM00091">
    <property type="entry name" value="PAS"/>
    <property type="match status" value="1"/>
</dbReference>
<evidence type="ECO:0000313" key="11">
    <source>
        <dbReference type="EMBL" id="MCZ4245925.1"/>
    </source>
</evidence>
<protein>
    <recommendedName>
        <fullName evidence="2">histidine kinase</fullName>
        <ecNumber evidence="2">2.7.13.3</ecNumber>
    </recommendedName>
</protein>
<comment type="catalytic activity">
    <reaction evidence="1">
        <text>ATP + protein L-histidine = ADP + protein N-phospho-L-histidine.</text>
        <dbReference type="EC" id="2.7.13.3"/>
    </reaction>
</comment>
<evidence type="ECO:0000256" key="6">
    <source>
        <dbReference type="ARBA" id="ARBA00023012"/>
    </source>
</evidence>
<keyword evidence="3" id="KW-0597">Phosphoprotein</keyword>
<gene>
    <name evidence="11" type="ORF">O0955_18080</name>
</gene>
<dbReference type="Proteomes" id="UP001144347">
    <property type="component" value="Unassembled WGS sequence"/>
</dbReference>
<dbReference type="SUPFAM" id="SSF55874">
    <property type="entry name" value="ATPase domain of HSP90 chaperone/DNA topoisomerase II/histidine kinase"/>
    <property type="match status" value="1"/>
</dbReference>
<dbReference type="PANTHER" id="PTHR45453:SF1">
    <property type="entry name" value="PHOSPHATE REGULON SENSOR PROTEIN PHOR"/>
    <property type="match status" value="1"/>
</dbReference>
<dbReference type="Gene3D" id="3.30.565.10">
    <property type="entry name" value="Histidine kinase-like ATPase, C-terminal domain"/>
    <property type="match status" value="1"/>
</dbReference>
<evidence type="ECO:0000256" key="2">
    <source>
        <dbReference type="ARBA" id="ARBA00012438"/>
    </source>
</evidence>
<dbReference type="CDD" id="cd00082">
    <property type="entry name" value="HisKA"/>
    <property type="match status" value="1"/>
</dbReference>
<dbReference type="CDD" id="cd00130">
    <property type="entry name" value="PAS"/>
    <property type="match status" value="1"/>
</dbReference>
<feature type="domain" description="PAS" evidence="9">
    <location>
        <begin position="26"/>
        <end position="92"/>
    </location>
</feature>
<dbReference type="EMBL" id="JAPWGM010000009">
    <property type="protein sequence ID" value="MCZ4245925.1"/>
    <property type="molecule type" value="Genomic_DNA"/>
</dbReference>
<dbReference type="SMART" id="SM00387">
    <property type="entry name" value="HATPase_c"/>
    <property type="match status" value="1"/>
</dbReference>
<dbReference type="NCBIfam" id="TIGR00229">
    <property type="entry name" value="sensory_box"/>
    <property type="match status" value="1"/>
</dbReference>
<sequence length="370" mass="41671">MKIHSEVSQQEGMRLRKNTSQQGFMLAAIVNSSDDAIVSKDLNGIVTSWNRSAQKMFGYLAEEMIGQPILKLIPPDRKHEEVEILAKLRKGGHVDHFETKRVTKSGTIIDVSLTISPVRNGRGKIIGLSKIARDITEKKLEQQRKNDFVAMVSHELKTPLTSIKSYIQLLLRQAKKTEDHYGTNALSKVDEQVKKMTTMIRDFLDLSRLEEGKMPLNKSQFSVQQFMDEIVSEAKILLAEHNIRYNSCNDAILNADRDKLQQVMANLLSNAAKYSSKGSTITVLCEQVRQKVKFSVIDEGIGIDTEDQKRLFERFYRVGGEQTKNISGFGIGLYLCSEILRLHNSIITVESLPGSGSTFSFSMDIVDNNL</sequence>
<evidence type="ECO:0000256" key="1">
    <source>
        <dbReference type="ARBA" id="ARBA00000085"/>
    </source>
</evidence>
<evidence type="ECO:0000259" key="9">
    <source>
        <dbReference type="PROSITE" id="PS50112"/>
    </source>
</evidence>
<feature type="domain" description="Histidine kinase" evidence="8">
    <location>
        <begin position="151"/>
        <end position="367"/>
    </location>
</feature>
<dbReference type="InterPro" id="IPR000014">
    <property type="entry name" value="PAS"/>
</dbReference>
<comment type="caution">
    <text evidence="11">The sequence shown here is derived from an EMBL/GenBank/DDBJ whole genome shotgun (WGS) entry which is preliminary data.</text>
</comment>
<feature type="domain" description="PAC" evidence="10">
    <location>
        <begin position="95"/>
        <end position="147"/>
    </location>
</feature>
<proteinExistence type="predicted"/>
<organism evidence="11 12">
    <name type="scientific">Pedobacter punctiformis</name>
    <dbReference type="NCBI Taxonomy" id="3004097"/>
    <lineage>
        <taxon>Bacteria</taxon>
        <taxon>Pseudomonadati</taxon>
        <taxon>Bacteroidota</taxon>
        <taxon>Sphingobacteriia</taxon>
        <taxon>Sphingobacteriales</taxon>
        <taxon>Sphingobacteriaceae</taxon>
        <taxon>Pedobacter</taxon>
    </lineage>
</organism>
<dbReference type="InterPro" id="IPR036890">
    <property type="entry name" value="HATPase_C_sf"/>
</dbReference>
<dbReference type="SMART" id="SM00086">
    <property type="entry name" value="PAC"/>
    <property type="match status" value="1"/>
</dbReference>
<dbReference type="InterPro" id="IPR035965">
    <property type="entry name" value="PAS-like_dom_sf"/>
</dbReference>
<keyword evidence="12" id="KW-1185">Reference proteome</keyword>
<dbReference type="SMART" id="SM00388">
    <property type="entry name" value="HisKA"/>
    <property type="match status" value="1"/>
</dbReference>
<dbReference type="PROSITE" id="PS50112">
    <property type="entry name" value="PAS"/>
    <property type="match status" value="1"/>
</dbReference>
<dbReference type="InterPro" id="IPR000700">
    <property type="entry name" value="PAS-assoc_C"/>
</dbReference>
<dbReference type="InterPro" id="IPR050351">
    <property type="entry name" value="BphY/WalK/GraS-like"/>
</dbReference>
<dbReference type="Gene3D" id="1.10.287.130">
    <property type="match status" value="1"/>
</dbReference>
<dbReference type="SUPFAM" id="SSF47384">
    <property type="entry name" value="Homodimeric domain of signal transducing histidine kinase"/>
    <property type="match status" value="1"/>
</dbReference>
<dbReference type="SUPFAM" id="SSF55785">
    <property type="entry name" value="PYP-like sensor domain (PAS domain)"/>
    <property type="match status" value="1"/>
</dbReference>
<dbReference type="CDD" id="cd00075">
    <property type="entry name" value="HATPase"/>
    <property type="match status" value="1"/>
</dbReference>
<keyword evidence="5" id="KW-0418">Kinase</keyword>
<dbReference type="InterPro" id="IPR036097">
    <property type="entry name" value="HisK_dim/P_sf"/>
</dbReference>
<dbReference type="PRINTS" id="PR00344">
    <property type="entry name" value="BCTRLSENSOR"/>
</dbReference>
<evidence type="ECO:0000256" key="3">
    <source>
        <dbReference type="ARBA" id="ARBA00022553"/>
    </source>
</evidence>
<reference evidence="11" key="1">
    <citation type="submission" date="2022-12" db="EMBL/GenBank/DDBJ databases">
        <title>Genome sequence of HCMS5-2.</title>
        <authorList>
            <person name="Woo H."/>
        </authorList>
    </citation>
    <scope>NUCLEOTIDE SEQUENCE</scope>
    <source>
        <strain evidence="11">HCMS5-2</strain>
    </source>
</reference>
<evidence type="ECO:0000256" key="4">
    <source>
        <dbReference type="ARBA" id="ARBA00022679"/>
    </source>
</evidence>
<dbReference type="InterPro" id="IPR003661">
    <property type="entry name" value="HisK_dim/P_dom"/>
</dbReference>
<dbReference type="Pfam" id="PF02518">
    <property type="entry name" value="HATPase_c"/>
    <property type="match status" value="1"/>
</dbReference>
<keyword evidence="7" id="KW-0472">Membrane</keyword>
<evidence type="ECO:0000259" key="8">
    <source>
        <dbReference type="PROSITE" id="PS50109"/>
    </source>
</evidence>
<evidence type="ECO:0000256" key="5">
    <source>
        <dbReference type="ARBA" id="ARBA00022777"/>
    </source>
</evidence>
<dbReference type="PANTHER" id="PTHR45453">
    <property type="entry name" value="PHOSPHATE REGULON SENSOR PROTEIN PHOR"/>
    <property type="match status" value="1"/>
</dbReference>
<dbReference type="InterPro" id="IPR001610">
    <property type="entry name" value="PAC"/>
</dbReference>
<dbReference type="Gene3D" id="3.30.450.20">
    <property type="entry name" value="PAS domain"/>
    <property type="match status" value="1"/>
</dbReference>
<accession>A0ABT4LDD5</accession>
<dbReference type="InterPro" id="IPR003594">
    <property type="entry name" value="HATPase_dom"/>
</dbReference>
<dbReference type="InterPro" id="IPR004358">
    <property type="entry name" value="Sig_transdc_His_kin-like_C"/>
</dbReference>
<evidence type="ECO:0000259" key="10">
    <source>
        <dbReference type="PROSITE" id="PS50113"/>
    </source>
</evidence>
<dbReference type="RefSeq" id="WP_269428966.1">
    <property type="nucleotide sequence ID" value="NZ_JAPWGM010000009.1"/>
</dbReference>
<dbReference type="PROSITE" id="PS50113">
    <property type="entry name" value="PAC"/>
    <property type="match status" value="1"/>
</dbReference>
<keyword evidence="4" id="KW-0808">Transferase</keyword>
<keyword evidence="6" id="KW-0902">Two-component regulatory system</keyword>
<dbReference type="InterPro" id="IPR005467">
    <property type="entry name" value="His_kinase_dom"/>
</dbReference>
<dbReference type="Pfam" id="PF00512">
    <property type="entry name" value="HisKA"/>
    <property type="match status" value="1"/>
</dbReference>
<dbReference type="PROSITE" id="PS50109">
    <property type="entry name" value="HIS_KIN"/>
    <property type="match status" value="1"/>
</dbReference>
<dbReference type="EC" id="2.7.13.3" evidence="2"/>